<dbReference type="GO" id="GO:0016020">
    <property type="term" value="C:membrane"/>
    <property type="evidence" value="ECO:0007669"/>
    <property type="project" value="UniProtKB-SubCell"/>
</dbReference>
<keyword evidence="4" id="KW-0472">Membrane</keyword>
<proteinExistence type="predicted"/>
<name>A0A0P0AAA3_9RHOB</name>
<gene>
    <name evidence="5" type="ORF">IMCC12053_1119</name>
</gene>
<accession>A0A0P0AAA3</accession>
<keyword evidence="3" id="KW-1133">Transmembrane helix</keyword>
<dbReference type="EMBL" id="CP012023">
    <property type="protein sequence ID" value="ALI55067.1"/>
    <property type="molecule type" value="Genomic_DNA"/>
</dbReference>
<dbReference type="PATRIC" id="fig|1397108.4.peg.1148"/>
<evidence type="ECO:0000313" key="6">
    <source>
        <dbReference type="Proteomes" id="UP000064920"/>
    </source>
</evidence>
<reference evidence="5 6" key="1">
    <citation type="submission" date="2015-05" db="EMBL/GenBank/DDBJ databases">
        <authorList>
            <person name="Wang D.B."/>
            <person name="Wang M."/>
        </authorList>
    </citation>
    <scope>NUCLEOTIDE SEQUENCE [LARGE SCALE GENOMIC DNA]</scope>
    <source>
        <strain evidence="5 6">IMCC 12053</strain>
    </source>
</reference>
<dbReference type="STRING" id="1397108.IMCC12053_1119"/>
<comment type="subcellular location">
    <subcellularLocation>
        <location evidence="1">Membrane</location>
        <topology evidence="1">Multi-pass membrane protein</topology>
    </subcellularLocation>
</comment>
<protein>
    <submittedName>
        <fullName evidence="5">Methyl-accepting chemotaxis protein</fullName>
    </submittedName>
</protein>
<evidence type="ECO:0000256" key="2">
    <source>
        <dbReference type="ARBA" id="ARBA00022692"/>
    </source>
</evidence>
<dbReference type="KEGG" id="cmar:IMCC12053_1119"/>
<dbReference type="Proteomes" id="UP000064920">
    <property type="component" value="Chromosome"/>
</dbReference>
<dbReference type="Pfam" id="PF13675">
    <property type="entry name" value="PilJ"/>
    <property type="match status" value="2"/>
</dbReference>
<dbReference type="OrthoDB" id="952521at2"/>
<evidence type="ECO:0000256" key="3">
    <source>
        <dbReference type="ARBA" id="ARBA00022989"/>
    </source>
</evidence>
<dbReference type="InterPro" id="IPR029095">
    <property type="entry name" value="NarX-like_N"/>
</dbReference>
<organism evidence="5 6">
    <name type="scientific">Celeribacter marinus</name>
    <dbReference type="NCBI Taxonomy" id="1397108"/>
    <lineage>
        <taxon>Bacteria</taxon>
        <taxon>Pseudomonadati</taxon>
        <taxon>Pseudomonadota</taxon>
        <taxon>Alphaproteobacteria</taxon>
        <taxon>Rhodobacterales</taxon>
        <taxon>Roseobacteraceae</taxon>
        <taxon>Celeribacter</taxon>
    </lineage>
</organism>
<dbReference type="AlphaFoldDB" id="A0A0P0AAA3"/>
<evidence type="ECO:0000256" key="1">
    <source>
        <dbReference type="ARBA" id="ARBA00004141"/>
    </source>
</evidence>
<evidence type="ECO:0000313" key="5">
    <source>
        <dbReference type="EMBL" id="ALI55067.1"/>
    </source>
</evidence>
<dbReference type="RefSeq" id="WP_062216453.1">
    <property type="nucleotide sequence ID" value="NZ_CP012023.1"/>
</dbReference>
<evidence type="ECO:0000256" key="4">
    <source>
        <dbReference type="ARBA" id="ARBA00023136"/>
    </source>
</evidence>
<keyword evidence="2" id="KW-0812">Transmembrane</keyword>
<sequence>MRTLSKLIVAVIFSALASTAYAEAALSVRIDLAGRQRMLTQRMARAACFIANEVDVQNNKQILLASRSLFGNSLRELKMGGGPDGFLQETNAEALDDIASIEKIWFKMQREVTQFTKPGAVSLDDLLKFSDISTELLTASNYLVITLQGKAEDEGAVIDPVVAHLINVAGRQRMLVQKIGKEACLLQMERKETGASQRLDTSTFNETMMVFHQSAFGLAFGSQKQNLPPAPTADIYEDNAYNWQRWSLMYALISALEHDTLTEQEMRELSWDVEAFMSDLAATVTLYTRL</sequence>
<keyword evidence="6" id="KW-1185">Reference proteome</keyword>